<protein>
    <submittedName>
        <fullName evidence="1">Uncharacterized protein</fullName>
    </submittedName>
</protein>
<dbReference type="AlphaFoldDB" id="A0A645E9V8"/>
<gene>
    <name evidence="1" type="ORF">SDC9_145395</name>
</gene>
<dbReference type="EMBL" id="VSSQ01044393">
    <property type="protein sequence ID" value="MPM98211.1"/>
    <property type="molecule type" value="Genomic_DNA"/>
</dbReference>
<comment type="caution">
    <text evidence="1">The sequence shown here is derived from an EMBL/GenBank/DDBJ whole genome shotgun (WGS) entry which is preliminary data.</text>
</comment>
<name>A0A645E9V8_9ZZZZ</name>
<sequence>MVIDVVGRAHLGDDALEHDDDLVRQAHGLRLVMGDIDRGDAHPALDAADLRAHRHAQLGVEVGKRLVKQQNARFHHQGAGQSDALLLPTGELVGHAGFHAGHLDQIQNVHHLVPDGLLGEVAQLQPVGHVVKHIVVGEQRVALEHHRGIAFIGRQAVDGLAAQIDLTLVGAFKARDHAQRGRLAAARRAKQRHKAARGDVQVHILHGVEGLGCLGVHVYFGDMLQLDAFLIRHWRWPPSLACWYRSI</sequence>
<accession>A0A645E9V8</accession>
<reference evidence="1" key="1">
    <citation type="submission" date="2019-08" db="EMBL/GenBank/DDBJ databases">
        <authorList>
            <person name="Kucharzyk K."/>
            <person name="Murdoch R.W."/>
            <person name="Higgins S."/>
            <person name="Loffler F."/>
        </authorList>
    </citation>
    <scope>NUCLEOTIDE SEQUENCE</scope>
</reference>
<dbReference type="AntiFam" id="ANF00095">
    <property type="entry name" value="Shadow ORF (opposite ABC transporters)"/>
</dbReference>
<proteinExistence type="predicted"/>
<dbReference type="AntiFam" id="ANF00142">
    <property type="entry name" value="Shadow ORF (opposite yadG)"/>
</dbReference>
<organism evidence="1">
    <name type="scientific">bioreactor metagenome</name>
    <dbReference type="NCBI Taxonomy" id="1076179"/>
    <lineage>
        <taxon>unclassified sequences</taxon>
        <taxon>metagenomes</taxon>
        <taxon>ecological metagenomes</taxon>
    </lineage>
</organism>
<evidence type="ECO:0000313" key="1">
    <source>
        <dbReference type="EMBL" id="MPM98211.1"/>
    </source>
</evidence>